<reference evidence="3 4" key="1">
    <citation type="submission" date="2020-01" db="EMBL/GenBank/DDBJ databases">
        <authorList>
            <person name="Wang S."/>
        </authorList>
    </citation>
    <scope>NUCLEOTIDE SEQUENCE [LARGE SCALE GENOMIC DNA]</scope>
    <source>
        <strain evidence="3 4">D151-2-6</strain>
    </source>
</reference>
<evidence type="ECO:0000256" key="2">
    <source>
        <dbReference type="SAM" id="SignalP"/>
    </source>
</evidence>
<feature type="chain" id="PRO_5044347157" description="DUF2946 domain-containing protein" evidence="2">
    <location>
        <begin position="22"/>
        <end position="110"/>
    </location>
</feature>
<proteinExistence type="predicted"/>
<protein>
    <recommendedName>
        <fullName evidence="5">DUF2946 domain-containing protein</fullName>
    </recommendedName>
</protein>
<keyword evidence="2" id="KW-0732">Signal</keyword>
<name>A0AB37E7J7_9CAUL</name>
<gene>
    <name evidence="3" type="ORF">GYM46_08845</name>
</gene>
<accession>A0AB37E7J7</accession>
<dbReference type="KEGG" id="bmed:GYM46_08845"/>
<evidence type="ECO:0000313" key="4">
    <source>
        <dbReference type="Proteomes" id="UP000501325"/>
    </source>
</evidence>
<evidence type="ECO:0008006" key="5">
    <source>
        <dbReference type="Google" id="ProtNLM"/>
    </source>
</evidence>
<evidence type="ECO:0000256" key="1">
    <source>
        <dbReference type="SAM" id="MobiDB-lite"/>
    </source>
</evidence>
<feature type="region of interest" description="Disordered" evidence="1">
    <location>
        <begin position="75"/>
        <end position="110"/>
    </location>
</feature>
<dbReference type="EMBL" id="CP048751">
    <property type="protein sequence ID" value="QIH73049.1"/>
    <property type="molecule type" value="Genomic_DNA"/>
</dbReference>
<sequence>MAMLLASFLSFFVLITAVDAAACVAEEAGASLTAATAERFVGPSGEDNADRGTVGLRGGAHCQCHHGGVAALPAAPEMSPTVKASGPHPVLLVDRRPSRKPAGPERPPRG</sequence>
<dbReference type="AlphaFoldDB" id="A0AB37E7J7"/>
<dbReference type="RefSeq" id="WP_164952652.1">
    <property type="nucleotide sequence ID" value="NZ_CP048751.1"/>
</dbReference>
<evidence type="ECO:0000313" key="3">
    <source>
        <dbReference type="EMBL" id="QIH73049.1"/>
    </source>
</evidence>
<organism evidence="3 4">
    <name type="scientific">Brevundimonas mediterranea</name>
    <dbReference type="NCBI Taxonomy" id="74329"/>
    <lineage>
        <taxon>Bacteria</taxon>
        <taxon>Pseudomonadati</taxon>
        <taxon>Pseudomonadota</taxon>
        <taxon>Alphaproteobacteria</taxon>
        <taxon>Caulobacterales</taxon>
        <taxon>Caulobacteraceae</taxon>
        <taxon>Brevundimonas</taxon>
    </lineage>
</organism>
<dbReference type="Proteomes" id="UP000501325">
    <property type="component" value="Chromosome"/>
</dbReference>
<feature type="signal peptide" evidence="2">
    <location>
        <begin position="1"/>
        <end position="21"/>
    </location>
</feature>